<dbReference type="EMBL" id="MZNU01000044">
    <property type="protein sequence ID" value="OWP06575.1"/>
    <property type="molecule type" value="Genomic_DNA"/>
</dbReference>
<evidence type="ECO:0000313" key="2">
    <source>
        <dbReference type="Proteomes" id="UP000242519"/>
    </source>
</evidence>
<sequence length="145" mass="16299">MATHTYTSAYPPGIQVEAGIKTFFEEFYRTSDTPDAHDRYADFFAPQATLMLANKKGVGREEILAVRRGAWAAVSSRLHTPVKIFPFGEGADEVMLFGTVKYVLKDGRESEVDWAARANLVKIDGQWKLKFYQVYLDTAALQNAK</sequence>
<reference evidence="1 2" key="1">
    <citation type="submission" date="2017-04" db="EMBL/GenBank/DDBJ databases">
        <title>Draft genome sequence of Marssonina coronaria NL1: causal agent of apple blotch.</title>
        <authorList>
            <person name="Cheng Q."/>
        </authorList>
    </citation>
    <scope>NUCLEOTIDE SEQUENCE [LARGE SCALE GENOMIC DNA]</scope>
    <source>
        <strain evidence="1 2">NL1</strain>
    </source>
</reference>
<comment type="caution">
    <text evidence="1">The sequence shown here is derived from an EMBL/GenBank/DDBJ whole genome shotgun (WGS) entry which is preliminary data.</text>
</comment>
<dbReference type="PANTHER" id="PTHR39401:SF1">
    <property type="entry name" value="SNOAL-LIKE DOMAIN-CONTAINING PROTEIN"/>
    <property type="match status" value="1"/>
</dbReference>
<dbReference type="PANTHER" id="PTHR39401">
    <property type="entry name" value="SNOAL-LIKE DOMAIN-CONTAINING PROTEIN"/>
    <property type="match status" value="1"/>
</dbReference>
<dbReference type="AlphaFoldDB" id="A0A218ZH27"/>
<dbReference type="OrthoDB" id="3468019at2759"/>
<protein>
    <submittedName>
        <fullName evidence="1">Uncharacterized protein</fullName>
    </submittedName>
</protein>
<dbReference type="STRING" id="503106.A0A218ZH27"/>
<dbReference type="Proteomes" id="UP000242519">
    <property type="component" value="Unassembled WGS sequence"/>
</dbReference>
<dbReference type="InParanoid" id="A0A218ZH27"/>
<dbReference type="Gene3D" id="3.10.450.50">
    <property type="match status" value="1"/>
</dbReference>
<proteinExistence type="predicted"/>
<dbReference type="SUPFAM" id="SSF54427">
    <property type="entry name" value="NTF2-like"/>
    <property type="match status" value="1"/>
</dbReference>
<keyword evidence="2" id="KW-1185">Reference proteome</keyword>
<organism evidence="1 2">
    <name type="scientific">Diplocarpon coronariae</name>
    <dbReference type="NCBI Taxonomy" id="2795749"/>
    <lineage>
        <taxon>Eukaryota</taxon>
        <taxon>Fungi</taxon>
        <taxon>Dikarya</taxon>
        <taxon>Ascomycota</taxon>
        <taxon>Pezizomycotina</taxon>
        <taxon>Leotiomycetes</taxon>
        <taxon>Helotiales</taxon>
        <taxon>Drepanopezizaceae</taxon>
        <taxon>Diplocarpon</taxon>
    </lineage>
</organism>
<accession>A0A218ZH27</accession>
<dbReference type="InterPro" id="IPR032710">
    <property type="entry name" value="NTF2-like_dom_sf"/>
</dbReference>
<name>A0A218ZH27_9HELO</name>
<gene>
    <name evidence="1" type="ORF">B2J93_1216</name>
</gene>
<evidence type="ECO:0000313" key="1">
    <source>
        <dbReference type="EMBL" id="OWP06575.1"/>
    </source>
</evidence>